<dbReference type="CDD" id="cd00761">
    <property type="entry name" value="Glyco_tranf_GTA_type"/>
    <property type="match status" value="1"/>
</dbReference>
<evidence type="ECO:0000313" key="3">
    <source>
        <dbReference type="Proteomes" id="UP000002484"/>
    </source>
</evidence>
<gene>
    <name evidence="2" type="ordered locus">FraEuI1c_1256</name>
</gene>
<dbReference type="STRING" id="298654.FraEuI1c_1256"/>
<dbReference type="GO" id="GO:0016740">
    <property type="term" value="F:transferase activity"/>
    <property type="evidence" value="ECO:0007669"/>
    <property type="project" value="UniProtKB-KW"/>
</dbReference>
<dbReference type="AlphaFoldDB" id="E3J2F6"/>
<keyword evidence="3" id="KW-1185">Reference proteome</keyword>
<name>E3J2F6_PSEI1</name>
<dbReference type="InterPro" id="IPR029044">
    <property type="entry name" value="Nucleotide-diphossugar_trans"/>
</dbReference>
<sequence length="549" mass="60779">MPDERGRALPRLCVGMATYDDFDGVWFTIQAIRLYQSEVSAELSFVVIDNHPEGAAAEPLRALADWIPGYRYVPFAGYRGTAVRDLVFRETDADIVCCVDSHVLLRPGALTHLVNWFEAHPESRDLLQGPLLYDSLGEPAATHLEPTWGAGMFGQWGRDPRVDDPSGEPFEIAMQGLGLFACRREAWPGLNPRLRGFGAEEGYLHEKFRQRGARVLCHPGLGWLHRFPRPAGTGYANRWEDRIRNYQVAWSEIGWDHAPIEEHFRELLGPDVDADAVFGQARAQSAHPLAVFDAVLCVAGDDETCDAHLHPADVAWRVERVQADAGPAADPEWRRLSRWRAALTAAARRGYGQVLVVDDPAGPVVPTRPDHRDRLAVVADRDWDVCLLPASVAGGDGSAPLTVAVHQRAYERLLADFPHDAPTFMEFRNAWDDPRRYLRERIADGILTAVDFSYDRSDDDRPVLAPGNEVIQLTDGFLVRQGSPPREHRLNNTAAVILELCDGGRTVAQIAESLAEIFALTPAPSVEVATCVAQLREIEVLAESGIALP</sequence>
<protein>
    <submittedName>
        <fullName evidence="2">Glycosyl transferase family 2</fullName>
    </submittedName>
</protein>
<dbReference type="Proteomes" id="UP000002484">
    <property type="component" value="Chromosome"/>
</dbReference>
<organism evidence="2 3">
    <name type="scientific">Pseudofrankia inefficax (strain DSM 45817 / CECT 9037 / DDB 130130 / EuI1c)</name>
    <name type="common">Frankia inefficax</name>
    <dbReference type="NCBI Taxonomy" id="298654"/>
    <lineage>
        <taxon>Bacteria</taxon>
        <taxon>Bacillati</taxon>
        <taxon>Actinomycetota</taxon>
        <taxon>Actinomycetes</taxon>
        <taxon>Frankiales</taxon>
        <taxon>Frankiaceae</taxon>
        <taxon>Pseudofrankia</taxon>
    </lineage>
</organism>
<proteinExistence type="predicted"/>
<feature type="domain" description="Glycosyltransferase 2-like" evidence="1">
    <location>
        <begin position="18"/>
        <end position="122"/>
    </location>
</feature>
<dbReference type="SUPFAM" id="SSF53448">
    <property type="entry name" value="Nucleotide-diphospho-sugar transferases"/>
    <property type="match status" value="1"/>
</dbReference>
<accession>E3J2F6</accession>
<dbReference type="Gene3D" id="1.10.10.1150">
    <property type="entry name" value="Coenzyme PQQ synthesis protein D (PqqD)"/>
    <property type="match status" value="1"/>
</dbReference>
<evidence type="ECO:0000259" key="1">
    <source>
        <dbReference type="Pfam" id="PF00535"/>
    </source>
</evidence>
<dbReference type="InParanoid" id="E3J2F6"/>
<dbReference type="HOGENOM" id="CLU_495882_0_0_11"/>
<evidence type="ECO:0000313" key="2">
    <source>
        <dbReference type="EMBL" id="ADP79328.1"/>
    </source>
</evidence>
<dbReference type="InterPro" id="IPR041881">
    <property type="entry name" value="PqqD_sf"/>
</dbReference>
<reference evidence="2 3" key="1">
    <citation type="submission" date="2010-10" db="EMBL/GenBank/DDBJ databases">
        <title>Complete sequence of Frankia sp. EuI1c.</title>
        <authorList>
            <consortium name="US DOE Joint Genome Institute"/>
            <person name="Lucas S."/>
            <person name="Copeland A."/>
            <person name="Lapidus A."/>
            <person name="Cheng J.-F."/>
            <person name="Bruce D."/>
            <person name="Goodwin L."/>
            <person name="Pitluck S."/>
            <person name="Chertkov O."/>
            <person name="Detter J.C."/>
            <person name="Han C."/>
            <person name="Tapia R."/>
            <person name="Land M."/>
            <person name="Hauser L."/>
            <person name="Jeffries C."/>
            <person name="Kyrpides N."/>
            <person name="Ivanova N."/>
            <person name="Mikhailova N."/>
            <person name="Beauchemin N."/>
            <person name="Sen A."/>
            <person name="Sur S.A."/>
            <person name="Gtari M."/>
            <person name="Wall L."/>
            <person name="Tisa L."/>
            <person name="Woyke T."/>
        </authorList>
    </citation>
    <scope>NUCLEOTIDE SEQUENCE [LARGE SCALE GENOMIC DNA]</scope>
    <source>
        <strain evidence="3">DSM 45817 / CECT 9037 / EuI1c</strain>
    </source>
</reference>
<dbReference type="eggNOG" id="COG0463">
    <property type="taxonomic scope" value="Bacteria"/>
</dbReference>
<dbReference type="EMBL" id="CP002299">
    <property type="protein sequence ID" value="ADP79328.1"/>
    <property type="molecule type" value="Genomic_DNA"/>
</dbReference>
<dbReference type="InterPro" id="IPR008792">
    <property type="entry name" value="PQQD"/>
</dbReference>
<dbReference type="KEGG" id="fri:FraEuI1c_1256"/>
<dbReference type="Gene3D" id="3.90.550.10">
    <property type="entry name" value="Spore Coat Polysaccharide Biosynthesis Protein SpsA, Chain A"/>
    <property type="match status" value="1"/>
</dbReference>
<dbReference type="Pfam" id="PF00535">
    <property type="entry name" value="Glycos_transf_2"/>
    <property type="match status" value="1"/>
</dbReference>
<keyword evidence="2" id="KW-0808">Transferase</keyword>
<dbReference type="Pfam" id="PF05402">
    <property type="entry name" value="PqqD"/>
    <property type="match status" value="1"/>
</dbReference>
<dbReference type="InterPro" id="IPR001173">
    <property type="entry name" value="Glyco_trans_2-like"/>
</dbReference>